<comment type="similarity">
    <text evidence="3">Belongs to the cytochrome P450 family.</text>
</comment>
<dbReference type="PRINTS" id="PR00385">
    <property type="entry name" value="P450"/>
</dbReference>
<dbReference type="PRINTS" id="PR00463">
    <property type="entry name" value="EP450I"/>
</dbReference>
<dbReference type="SUPFAM" id="SSF48264">
    <property type="entry name" value="Cytochrome P450"/>
    <property type="match status" value="1"/>
</dbReference>
<dbReference type="FunFam" id="1.10.630.10:FF:000207">
    <property type="entry name" value="Putative cytochrome P450 superfamily protein"/>
    <property type="match status" value="1"/>
</dbReference>
<dbReference type="InterPro" id="IPR002401">
    <property type="entry name" value="Cyt_P450_E_grp-I"/>
</dbReference>
<organism evidence="5">
    <name type="scientific">Calotropis procera</name>
    <name type="common">Roostertree</name>
    <name type="synonym">Asclepias procera</name>
    <dbReference type="NCBI Taxonomy" id="141467"/>
    <lineage>
        <taxon>Eukaryota</taxon>
        <taxon>Viridiplantae</taxon>
        <taxon>Streptophyta</taxon>
        <taxon>Embryophyta</taxon>
        <taxon>Tracheophyta</taxon>
        <taxon>Spermatophyta</taxon>
        <taxon>Magnoliopsida</taxon>
        <taxon>eudicotyledons</taxon>
        <taxon>Gunneridae</taxon>
        <taxon>Pentapetalae</taxon>
        <taxon>asterids</taxon>
        <taxon>lamiids</taxon>
        <taxon>Gentianales</taxon>
        <taxon>Apocynaceae</taxon>
        <taxon>Asclepiadoideae</taxon>
        <taxon>Asclepiadeae</taxon>
        <taxon>Asclepiadinae</taxon>
        <taxon>Calotropis</taxon>
    </lineage>
</organism>
<dbReference type="CDD" id="cd11073">
    <property type="entry name" value="CYP76-like"/>
    <property type="match status" value="1"/>
</dbReference>
<keyword evidence="2 3" id="KW-0408">Iron</keyword>
<evidence type="ECO:0000256" key="2">
    <source>
        <dbReference type="PIRSR" id="PIRSR602401-1"/>
    </source>
</evidence>
<keyword evidence="4" id="KW-0472">Membrane</keyword>
<comment type="cofactor">
    <cofactor evidence="2">
        <name>heme</name>
        <dbReference type="ChEBI" id="CHEBI:30413"/>
    </cofactor>
</comment>
<proteinExistence type="evidence at transcript level"/>
<dbReference type="InterPro" id="IPR017972">
    <property type="entry name" value="Cyt_P450_CS"/>
</dbReference>
<dbReference type="Gene3D" id="1.10.630.10">
    <property type="entry name" value="Cytochrome P450"/>
    <property type="match status" value="1"/>
</dbReference>
<accession>A0A172Q4Y3</accession>
<dbReference type="EMBL" id="KU997644">
    <property type="protein sequence ID" value="AND78514.1"/>
    <property type="molecule type" value="mRNA"/>
</dbReference>
<dbReference type="PROSITE" id="PS00086">
    <property type="entry name" value="CYTOCHROME_P450"/>
    <property type="match status" value="1"/>
</dbReference>
<evidence type="ECO:0000313" key="5">
    <source>
        <dbReference type="EMBL" id="AND78514.1"/>
    </source>
</evidence>
<sequence length="528" mass="59564">MTISDHTSEKVGVLVSYGLGFLALSWLVFMMFIKKSDKERGQPPLPPGPKPLPLVGNLLSLDSELHTYFASLSKDYGPILTFWLGKKVGIIISSPSVAKEVLKDQDTIFANRDMPAAALESAYGGRDIAWSPYGPEWRMLRKVCVREMLSSATLDSFYQLRRNEIQQTIKFLCSQTGKKVSVGEQMFLTVLNVITNMLWGGTVKGEERASMAAEFREVVTRMVEQLGKPNISDFYPSLGRFDLQGIRKKTRDMALKFDGIFDRLIEQRGMEKMGDDDDGEIKKSKDFLEFLMRLRDEGDAKTPLTMTHLKALLMDMVVGGTDTTSNALEFTLAELMNKPEAMTKAQQELDSVVGKDRMVEESDIPKLPYLNAVMKEALRLHPTLPLLIPHCPSETSNVAGYTVPKGSRVFINVWAVHRDPTIWENPSEFKPERFYHQVDGRDHAKWDYSGNDFNYFPFGSGRRICAGTAMAERMFLFSLASLIHSFEWTLPEGVKMDLTEKFGIVLKKKIPLVAIPTPRLSPTSLYDQ</sequence>
<name>A0A172Q4Y3_CALPC</name>
<keyword evidence="4" id="KW-1133">Transmembrane helix</keyword>
<dbReference type="GO" id="GO:0016705">
    <property type="term" value="F:oxidoreductase activity, acting on paired donors, with incorporation or reduction of molecular oxygen"/>
    <property type="evidence" value="ECO:0007669"/>
    <property type="project" value="InterPro"/>
</dbReference>
<reference evidence="5" key="1">
    <citation type="submission" date="2016-03" db="EMBL/GenBank/DDBJ databases">
        <title>Calotropis procera flavonol oxygenase.</title>
        <authorList>
            <person name="Ramadan A.M."/>
            <person name="Gadalla N.O."/>
        </authorList>
    </citation>
    <scope>NUCLEOTIDE SEQUENCE</scope>
    <source>
        <tissue evidence="5">Leaf</tissue>
    </source>
</reference>
<dbReference type="GO" id="GO:0005506">
    <property type="term" value="F:iron ion binding"/>
    <property type="evidence" value="ECO:0007669"/>
    <property type="project" value="InterPro"/>
</dbReference>
<dbReference type="GO" id="GO:0020037">
    <property type="term" value="F:heme binding"/>
    <property type="evidence" value="ECO:0007669"/>
    <property type="project" value="InterPro"/>
</dbReference>
<feature type="transmembrane region" description="Helical" evidence="4">
    <location>
        <begin position="12"/>
        <end position="33"/>
    </location>
</feature>
<feature type="binding site" description="axial binding residue" evidence="2">
    <location>
        <position position="465"/>
    </location>
    <ligand>
        <name>heme</name>
        <dbReference type="ChEBI" id="CHEBI:30413"/>
    </ligand>
    <ligandPart>
        <name>Fe</name>
        <dbReference type="ChEBI" id="CHEBI:18248"/>
    </ligandPart>
</feature>
<dbReference type="PANTHER" id="PTHR47951:SF3">
    <property type="entry name" value="CYTOCHROME P450, FAMILY 706, SUBFAMILY A, POLYPEPTIDE 4"/>
    <property type="match status" value="1"/>
</dbReference>
<dbReference type="Pfam" id="PF00067">
    <property type="entry name" value="p450"/>
    <property type="match status" value="1"/>
</dbReference>
<keyword evidence="1 3" id="KW-0560">Oxidoreductase</keyword>
<keyword evidence="3" id="KW-0503">Monooxygenase</keyword>
<protein>
    <submittedName>
        <fullName evidence="5">Flavonol oxygenase</fullName>
    </submittedName>
</protein>
<keyword evidence="2 3" id="KW-0479">Metal-binding</keyword>
<evidence type="ECO:0000256" key="4">
    <source>
        <dbReference type="SAM" id="Phobius"/>
    </source>
</evidence>
<evidence type="ECO:0000256" key="3">
    <source>
        <dbReference type="RuleBase" id="RU000461"/>
    </source>
</evidence>
<dbReference type="InterPro" id="IPR001128">
    <property type="entry name" value="Cyt_P450"/>
</dbReference>
<dbReference type="AlphaFoldDB" id="A0A172Q4Y3"/>
<dbReference type="PANTHER" id="PTHR47951">
    <property type="entry name" value="OS08G0547900 PROTEIN"/>
    <property type="match status" value="1"/>
</dbReference>
<dbReference type="GO" id="GO:0004497">
    <property type="term" value="F:monooxygenase activity"/>
    <property type="evidence" value="ECO:0007669"/>
    <property type="project" value="UniProtKB-KW"/>
</dbReference>
<dbReference type="InterPro" id="IPR036396">
    <property type="entry name" value="Cyt_P450_sf"/>
</dbReference>
<evidence type="ECO:0000256" key="1">
    <source>
        <dbReference type="ARBA" id="ARBA00023002"/>
    </source>
</evidence>
<keyword evidence="4" id="KW-0812">Transmembrane</keyword>
<keyword evidence="2 3" id="KW-0349">Heme</keyword>